<gene>
    <name evidence="2" type="ORF">LNQ82_03885</name>
</gene>
<keyword evidence="1" id="KW-0812">Transmembrane</keyword>
<evidence type="ECO:0000313" key="2">
    <source>
        <dbReference type="EMBL" id="URD68305.1"/>
    </source>
</evidence>
<dbReference type="EMBL" id="CP097501">
    <property type="protein sequence ID" value="URD68305.1"/>
    <property type="molecule type" value="Genomic_DNA"/>
</dbReference>
<dbReference type="RefSeq" id="WP_027022046.1">
    <property type="nucleotide sequence ID" value="NZ_CP097501.1"/>
</dbReference>
<protein>
    <submittedName>
        <fullName evidence="2">NfeD family protein</fullName>
    </submittedName>
</protein>
<accession>A0AAE9L0Z1</accession>
<dbReference type="AlphaFoldDB" id="A0AAE9L0Z1"/>
<name>A0AAE9L0Z1_9NEIS</name>
<keyword evidence="1" id="KW-1133">Transmembrane helix</keyword>
<proteinExistence type="predicted"/>
<organism evidence="2 3">
    <name type="scientific">Conchiformibius steedae DSM 2580</name>
    <dbReference type="NCBI Taxonomy" id="1121352"/>
    <lineage>
        <taxon>Bacteria</taxon>
        <taxon>Pseudomonadati</taxon>
        <taxon>Pseudomonadota</taxon>
        <taxon>Betaproteobacteria</taxon>
        <taxon>Neisseriales</taxon>
        <taxon>Neisseriaceae</taxon>
        <taxon>Conchiformibius</taxon>
    </lineage>
</organism>
<evidence type="ECO:0000256" key="1">
    <source>
        <dbReference type="SAM" id="Phobius"/>
    </source>
</evidence>
<dbReference type="Proteomes" id="UP001056819">
    <property type="component" value="Chromosome"/>
</dbReference>
<feature type="transmembrane region" description="Helical" evidence="1">
    <location>
        <begin position="46"/>
        <end position="63"/>
    </location>
</feature>
<reference evidence="2" key="1">
    <citation type="submission" date="2022-05" db="EMBL/GenBank/DDBJ databases">
        <title>Alysiella filiformis genome sequencing.</title>
        <authorList>
            <person name="Viehboeck T."/>
        </authorList>
    </citation>
    <scope>NUCLEOTIDE SEQUENCE</scope>
    <source>
        <strain evidence="2">DSM 2580</strain>
    </source>
</reference>
<keyword evidence="1" id="KW-0472">Membrane</keyword>
<feature type="transmembrane region" description="Helical" evidence="1">
    <location>
        <begin position="7"/>
        <end position="40"/>
    </location>
</feature>
<sequence length="136" mass="14710">MTYWLAAAALLFAAEIFLGTVYLLVLSAALAGAGLAAWLFGADSTAPWWTASLLSLAGVVWVYRWRRRAAPAPAVQNDLDIGQSVTLESELGGGLWRVQYRGTQWEARFPDPQHHAHAGSHAVIIGKDGIVLLLRS</sequence>
<evidence type="ECO:0000313" key="3">
    <source>
        <dbReference type="Proteomes" id="UP001056819"/>
    </source>
</evidence>